<name>A0A8H7S0T4_9FUNG</name>
<gene>
    <name evidence="2" type="ORF">INT45_002321</name>
</gene>
<evidence type="ECO:0000256" key="1">
    <source>
        <dbReference type="SAM" id="MobiDB-lite"/>
    </source>
</evidence>
<feature type="compositionally biased region" description="Low complexity" evidence="1">
    <location>
        <begin position="405"/>
        <end position="426"/>
    </location>
</feature>
<dbReference type="OrthoDB" id="3357341at2759"/>
<dbReference type="PANTHER" id="PTHR16021">
    <property type="entry name" value="MANSC DOMAIN CONTAINING PROTEIN 1"/>
    <property type="match status" value="1"/>
</dbReference>
<proteinExistence type="predicted"/>
<dbReference type="EMBL" id="JAEPRB010000179">
    <property type="protein sequence ID" value="KAG2219436.1"/>
    <property type="molecule type" value="Genomic_DNA"/>
</dbReference>
<feature type="compositionally biased region" description="Low complexity" evidence="1">
    <location>
        <begin position="365"/>
        <end position="396"/>
    </location>
</feature>
<protein>
    <submittedName>
        <fullName evidence="2">Uncharacterized protein</fullName>
    </submittedName>
</protein>
<feature type="region of interest" description="Disordered" evidence="1">
    <location>
        <begin position="447"/>
        <end position="501"/>
    </location>
</feature>
<dbReference type="AlphaFoldDB" id="A0A8H7S0T4"/>
<sequence>MSLVNLEQVVTHYTLSSHPRNESIIDLTNKRTGELAFIKIRHKVPDMYAIRLVDPKTFVAYAETHCKSATTRTRKIILHCGDENNKDDKEVALKETSRIGFEWCFEWANEKYRWIRESRMSMSGPLECRRKTGGGDVCVAQYLPRGIKNEYFGLISLPGYNMTGLDDQQRRGLELILCISLLTILDKADGSSWSMMKRNNNAALETNDNNTSATMNSTANGRNNNKKTDPITELPITPSTSKKEEQKRIKIDREVQQMLERDIRRSQKQILLEDNYTNNIRKPSSSSASSSKNNSPQASPIPTPTTSTKTLRTTGLSRQKSASLLRDRLTTSQLANMKHLDATATLQLPAAAAAASNTTTPSLATLFSSPPPTSTTTTTTSITAPTTTKMTNNKKPVSSNGPLITSTKSNNSAANSMTTSPATTPSGYYSPNPLPFYCYAQSSQQTSVSSGGAKSGSSSSVVQSHGATSVRWDHHTEQLQQLQQQKPSSNKRPKAQRRVSTGDQILQHHYQYRPMYPQQHHHQMHLQQQHIHHQQQQQQRYATDYYNYNYLYN</sequence>
<feature type="region of interest" description="Disordered" evidence="1">
    <location>
        <begin position="365"/>
        <end position="426"/>
    </location>
</feature>
<accession>A0A8H7S0T4</accession>
<keyword evidence="3" id="KW-1185">Reference proteome</keyword>
<dbReference type="Proteomes" id="UP000646827">
    <property type="component" value="Unassembled WGS sequence"/>
</dbReference>
<organism evidence="2 3">
    <name type="scientific">Circinella minor</name>
    <dbReference type="NCBI Taxonomy" id="1195481"/>
    <lineage>
        <taxon>Eukaryota</taxon>
        <taxon>Fungi</taxon>
        <taxon>Fungi incertae sedis</taxon>
        <taxon>Mucoromycota</taxon>
        <taxon>Mucoromycotina</taxon>
        <taxon>Mucoromycetes</taxon>
        <taxon>Mucorales</taxon>
        <taxon>Lichtheimiaceae</taxon>
        <taxon>Circinella</taxon>
    </lineage>
</organism>
<feature type="compositionally biased region" description="Low complexity" evidence="1">
    <location>
        <begin position="204"/>
        <end position="220"/>
    </location>
</feature>
<evidence type="ECO:0000313" key="3">
    <source>
        <dbReference type="Proteomes" id="UP000646827"/>
    </source>
</evidence>
<reference evidence="2 3" key="1">
    <citation type="submission" date="2020-12" db="EMBL/GenBank/DDBJ databases">
        <title>Metabolic potential, ecology and presence of endohyphal bacteria is reflected in genomic diversity of Mucoromycotina.</title>
        <authorList>
            <person name="Muszewska A."/>
            <person name="Okrasinska A."/>
            <person name="Steczkiewicz K."/>
            <person name="Drgas O."/>
            <person name="Orlowska M."/>
            <person name="Perlinska-Lenart U."/>
            <person name="Aleksandrzak-Piekarczyk T."/>
            <person name="Szatraj K."/>
            <person name="Zielenkiewicz U."/>
            <person name="Pilsyk S."/>
            <person name="Malc E."/>
            <person name="Mieczkowski P."/>
            <person name="Kruszewska J.S."/>
            <person name="Biernat P."/>
            <person name="Pawlowska J."/>
        </authorList>
    </citation>
    <scope>NUCLEOTIDE SEQUENCE [LARGE SCALE GENOMIC DNA]</scope>
    <source>
        <strain evidence="2 3">CBS 142.35</strain>
    </source>
</reference>
<feature type="compositionally biased region" description="Low complexity" evidence="1">
    <location>
        <begin position="282"/>
        <end position="317"/>
    </location>
</feature>
<feature type="region of interest" description="Disordered" evidence="1">
    <location>
        <begin position="204"/>
        <end position="249"/>
    </location>
</feature>
<feature type="region of interest" description="Disordered" evidence="1">
    <location>
        <begin position="274"/>
        <end position="323"/>
    </location>
</feature>
<feature type="compositionally biased region" description="Low complexity" evidence="1">
    <location>
        <begin position="447"/>
        <end position="464"/>
    </location>
</feature>
<evidence type="ECO:0000313" key="2">
    <source>
        <dbReference type="EMBL" id="KAG2219436.1"/>
    </source>
</evidence>
<dbReference type="PANTHER" id="PTHR16021:SF23">
    <property type="entry name" value="FI18411P1-RELATED"/>
    <property type="match status" value="1"/>
</dbReference>
<dbReference type="InterPro" id="IPR052660">
    <property type="entry name" value="Erythrocyte_Invasion_ImmMod"/>
</dbReference>
<comment type="caution">
    <text evidence="2">The sequence shown here is derived from an EMBL/GenBank/DDBJ whole genome shotgun (WGS) entry which is preliminary data.</text>
</comment>